<comment type="function">
    <text evidence="16">This enzyme is required for electron transfer from NADP to cytochrome P450.</text>
</comment>
<gene>
    <name evidence="19" type="ORF">BCR43DRAFT_449477</name>
</gene>
<dbReference type="PRINTS" id="PR00371">
    <property type="entry name" value="FPNCR"/>
</dbReference>
<dbReference type="STRING" id="13706.A0A1X2HTX1"/>
<evidence type="ECO:0000256" key="6">
    <source>
        <dbReference type="ARBA" id="ARBA00022824"/>
    </source>
</evidence>
<comment type="catalytic activity">
    <reaction evidence="16">
        <text>2 oxidized [cytochrome P450] + NADPH = 2 reduced [cytochrome P450] + NADP(+) + H(+)</text>
        <dbReference type="Rhea" id="RHEA:24040"/>
        <dbReference type="Rhea" id="RHEA-COMP:14627"/>
        <dbReference type="Rhea" id="RHEA-COMP:14628"/>
        <dbReference type="ChEBI" id="CHEBI:15378"/>
        <dbReference type="ChEBI" id="CHEBI:55376"/>
        <dbReference type="ChEBI" id="CHEBI:57783"/>
        <dbReference type="ChEBI" id="CHEBI:58349"/>
        <dbReference type="ChEBI" id="CHEBI:60344"/>
        <dbReference type="EC" id="1.6.2.4"/>
    </reaction>
</comment>
<dbReference type="SUPFAM" id="SSF52218">
    <property type="entry name" value="Flavoproteins"/>
    <property type="match status" value="1"/>
</dbReference>
<dbReference type="InterPro" id="IPR001094">
    <property type="entry name" value="Flavdoxin-like"/>
</dbReference>
<accession>A0A1X2HTX1</accession>
<dbReference type="GO" id="GO:0005789">
    <property type="term" value="C:endoplasmic reticulum membrane"/>
    <property type="evidence" value="ECO:0007669"/>
    <property type="project" value="UniProtKB-SubCell"/>
</dbReference>
<dbReference type="Pfam" id="PF00175">
    <property type="entry name" value="NAD_binding_1"/>
    <property type="match status" value="1"/>
</dbReference>
<dbReference type="InterPro" id="IPR029039">
    <property type="entry name" value="Flavoprotein-like_sf"/>
</dbReference>
<dbReference type="Proteomes" id="UP000242180">
    <property type="component" value="Unassembled WGS sequence"/>
</dbReference>
<dbReference type="GO" id="GO:0016126">
    <property type="term" value="P:sterol biosynthetic process"/>
    <property type="evidence" value="ECO:0007669"/>
    <property type="project" value="UniProtKB-KW"/>
</dbReference>
<evidence type="ECO:0000256" key="13">
    <source>
        <dbReference type="ARBA" id="ARBA00023136"/>
    </source>
</evidence>
<dbReference type="InterPro" id="IPR023173">
    <property type="entry name" value="NADPH_Cyt_P450_Rdtase_alpha"/>
</dbReference>
<dbReference type="PANTHER" id="PTHR19384">
    <property type="entry name" value="NITRIC OXIDE SYNTHASE-RELATED"/>
    <property type="match status" value="1"/>
</dbReference>
<dbReference type="InterPro" id="IPR039261">
    <property type="entry name" value="FNR_nucleotide-bd"/>
</dbReference>
<keyword evidence="13 16" id="KW-0472">Membrane</keyword>
<keyword evidence="9" id="KW-0443">Lipid metabolism</keyword>
<dbReference type="AlphaFoldDB" id="A0A1X2HTX1"/>
<dbReference type="EC" id="1.6.2.4" evidence="16"/>
<evidence type="ECO:0000256" key="14">
    <source>
        <dbReference type="ARBA" id="ARBA00023166"/>
    </source>
</evidence>
<evidence type="ECO:0000256" key="4">
    <source>
        <dbReference type="ARBA" id="ARBA00022643"/>
    </source>
</evidence>
<dbReference type="PROSITE" id="PS50902">
    <property type="entry name" value="FLAVODOXIN_LIKE"/>
    <property type="match status" value="1"/>
</dbReference>
<dbReference type="GO" id="GO:0010181">
    <property type="term" value="F:FMN binding"/>
    <property type="evidence" value="ECO:0007669"/>
    <property type="project" value="InterPro"/>
</dbReference>
<dbReference type="InterPro" id="IPR023208">
    <property type="entry name" value="P450R"/>
</dbReference>
<evidence type="ECO:0000256" key="7">
    <source>
        <dbReference type="ARBA" id="ARBA00022827"/>
    </source>
</evidence>
<dbReference type="Pfam" id="PF00258">
    <property type="entry name" value="Flavodoxin_1"/>
    <property type="match status" value="1"/>
</dbReference>
<dbReference type="OMA" id="VFTIHAD"/>
<name>A0A1X2HTX1_SYNRA</name>
<dbReference type="PROSITE" id="PS51384">
    <property type="entry name" value="FAD_FR"/>
    <property type="match status" value="1"/>
</dbReference>
<reference evidence="19 20" key="1">
    <citation type="submission" date="2016-07" db="EMBL/GenBank/DDBJ databases">
        <title>Pervasive Adenine N6-methylation of Active Genes in Fungi.</title>
        <authorList>
            <consortium name="DOE Joint Genome Institute"/>
            <person name="Mondo S.J."/>
            <person name="Dannebaum R.O."/>
            <person name="Kuo R.C."/>
            <person name="Labutti K."/>
            <person name="Haridas S."/>
            <person name="Kuo A."/>
            <person name="Salamov A."/>
            <person name="Ahrendt S.R."/>
            <person name="Lipzen A."/>
            <person name="Sullivan W."/>
            <person name="Andreopoulos W.B."/>
            <person name="Clum A."/>
            <person name="Lindquist E."/>
            <person name="Daum C."/>
            <person name="Ramamoorthy G.K."/>
            <person name="Gryganskyi A."/>
            <person name="Culley D."/>
            <person name="Magnuson J.K."/>
            <person name="James T.Y."/>
            <person name="O'Malley M.A."/>
            <person name="Stajich J.E."/>
            <person name="Spatafora J.W."/>
            <person name="Visel A."/>
            <person name="Grigoriev I.V."/>
        </authorList>
    </citation>
    <scope>NUCLEOTIDE SEQUENCE [LARGE SCALE GENOMIC DNA]</scope>
    <source>
        <strain evidence="19 20">NRRL 2496</strain>
    </source>
</reference>
<sequence length="687" mass="76784">MSKHNQLLTDHHMMVLVGTLGLGALAYIVRQHFFGGAHASNKGTAIEKTNVQEKEDDSKNFVIQMQKENRKVVIFYGSQTGTAEDYAQRMAKEIKKRYGQNPLVYDLETVDMKFLDQVPEDALALFVMATYGEGEPTDNAQAFWDLLQEDEPEFSEQHSLEHLRYCVFGLGNRTYEYFNHAAKIVDEKLTAAGATRLGDRGEGDDDGSLEDDFVNWQESMWPILAENLEAGEEGGDTATWVVDELIEGDEAVYFGELGSKAQSSFDAKKPFPAPIVSRDLLRGCDRHCLHIDIDVTGSGLSYTTGDHVAIWPSNNDVEIMRLATAVGLSDKLDMAINVRAADASAAKQSPFPTPTTYRAALRHYLDICQPPSRQVLQALLPFCGSPALQRIAEDKEEYKRVVLDAVRNLAEVFEYCEIQPAIPANILIECFSRLQPRYYSISSSSSESPNTVSVTAVTLQYSPEPTPERTVYGVNTNYLWAVHSAVHSSRDDPSEGPSYDIQGPHGEYFDKDTREARLPVHIRASTFRLPSSEKPIIMIGPGTGVAPFRGFVRERAFQKKQGQEVGTTVLFFGSRRSDQDYLYADEWPELFGTLAGQSRIITAFSRETEHKVYVQHRLKENAAEMWDLIHNGGASVYVCGDAKRMAKDVNNAIVEFAKDMGGLDENAAVEYVSNLRRNGRYQEDVWA</sequence>
<dbReference type="OrthoDB" id="1856718at2759"/>
<evidence type="ECO:0000256" key="15">
    <source>
        <dbReference type="ARBA" id="ARBA00023221"/>
    </source>
</evidence>
<keyword evidence="20" id="KW-1185">Reference proteome</keyword>
<evidence type="ECO:0000256" key="9">
    <source>
        <dbReference type="ARBA" id="ARBA00022955"/>
    </source>
</evidence>
<dbReference type="InterPro" id="IPR001709">
    <property type="entry name" value="Flavoprot_Pyr_Nucl_cyt_Rdtase"/>
</dbReference>
<evidence type="ECO:0000256" key="12">
    <source>
        <dbReference type="ARBA" id="ARBA00023011"/>
    </source>
</evidence>
<keyword evidence="3" id="KW-0285">Flavoprotein</keyword>
<dbReference type="Gene3D" id="2.40.30.10">
    <property type="entry name" value="Translation factors"/>
    <property type="match status" value="2"/>
</dbReference>
<dbReference type="FunFam" id="3.40.50.360:FF:000024">
    <property type="entry name" value="NADPH--cytochrome P450 reductase"/>
    <property type="match status" value="1"/>
</dbReference>
<dbReference type="InterPro" id="IPR008254">
    <property type="entry name" value="Flavodoxin/NO_synth"/>
</dbReference>
<keyword evidence="8 16" id="KW-0521">NADP</keyword>
<dbReference type="PIRSF" id="PIRSF000208">
    <property type="entry name" value="P450R"/>
    <property type="match status" value="1"/>
</dbReference>
<evidence type="ECO:0000256" key="3">
    <source>
        <dbReference type="ARBA" id="ARBA00022630"/>
    </source>
</evidence>
<comment type="cofactor">
    <cofactor evidence="1">
        <name>FMN</name>
        <dbReference type="ChEBI" id="CHEBI:58210"/>
    </cofactor>
</comment>
<keyword evidence="14" id="KW-1207">Sterol metabolism</keyword>
<dbReference type="PRINTS" id="PR00369">
    <property type="entry name" value="FLAVODOXIN"/>
</dbReference>
<dbReference type="Gene3D" id="3.40.50.80">
    <property type="entry name" value="Nucleotide-binding domain of ferredoxin-NADP reductase (FNR) module"/>
    <property type="match status" value="1"/>
</dbReference>
<evidence type="ECO:0000256" key="10">
    <source>
        <dbReference type="ARBA" id="ARBA00022989"/>
    </source>
</evidence>
<keyword evidence="4" id="KW-0288">FMN</keyword>
<dbReference type="GO" id="GO:0050660">
    <property type="term" value="F:flavin adenine dinucleotide binding"/>
    <property type="evidence" value="ECO:0007669"/>
    <property type="project" value="TreeGrafter"/>
</dbReference>
<dbReference type="InterPro" id="IPR003097">
    <property type="entry name" value="CysJ-like_FAD-binding"/>
</dbReference>
<protein>
    <recommendedName>
        <fullName evidence="16">NADPH--cytochrome P450 reductase</fullName>
        <ecNumber evidence="16">1.6.2.4</ecNumber>
    </recommendedName>
</protein>
<dbReference type="SUPFAM" id="SSF52343">
    <property type="entry name" value="Ferredoxin reductase-like, C-terminal NADP-linked domain"/>
    <property type="match status" value="1"/>
</dbReference>
<evidence type="ECO:0000259" key="17">
    <source>
        <dbReference type="PROSITE" id="PS50902"/>
    </source>
</evidence>
<keyword evidence="12" id="KW-0756">Sterol biosynthesis</keyword>
<keyword evidence="6 16" id="KW-0256">Endoplasmic reticulum</keyword>
<keyword evidence="9" id="KW-0444">Lipid biosynthesis</keyword>
<proteinExistence type="inferred from homology"/>
<evidence type="ECO:0000313" key="20">
    <source>
        <dbReference type="Proteomes" id="UP000242180"/>
    </source>
</evidence>
<keyword evidence="15" id="KW-0753">Steroid metabolism</keyword>
<dbReference type="InterPro" id="IPR017938">
    <property type="entry name" value="Riboflavin_synthase-like_b-brl"/>
</dbReference>
<evidence type="ECO:0000256" key="5">
    <source>
        <dbReference type="ARBA" id="ARBA00022692"/>
    </source>
</evidence>
<keyword evidence="5" id="KW-0812">Transmembrane</keyword>
<dbReference type="InterPro" id="IPR001433">
    <property type="entry name" value="OxRdtase_FAD/NAD-bd"/>
</dbReference>
<comment type="similarity">
    <text evidence="16">In the C-terminal section; belongs to the flavoprotein pyridine nucleotide cytochrome reductase family.</text>
</comment>
<dbReference type="Pfam" id="PF00667">
    <property type="entry name" value="FAD_binding_1"/>
    <property type="match status" value="1"/>
</dbReference>
<dbReference type="FunCoup" id="A0A1X2HTX1">
    <property type="interactions" value="586"/>
</dbReference>
<dbReference type="Gene3D" id="3.40.50.360">
    <property type="match status" value="1"/>
</dbReference>
<dbReference type="Gene3D" id="1.20.990.10">
    <property type="entry name" value="NADPH-cytochrome p450 Reductase, Chain A, domain 3"/>
    <property type="match status" value="1"/>
</dbReference>
<keyword evidence="7" id="KW-0274">FAD</keyword>
<feature type="domain" description="FAD-binding FR-type" evidence="18">
    <location>
        <begin position="268"/>
        <end position="511"/>
    </location>
</feature>
<feature type="domain" description="Flavodoxin-like" evidence="17">
    <location>
        <begin position="72"/>
        <end position="221"/>
    </location>
</feature>
<dbReference type="InterPro" id="IPR017927">
    <property type="entry name" value="FAD-bd_FR_type"/>
</dbReference>
<comment type="cofactor">
    <cofactor evidence="2">
        <name>FAD</name>
        <dbReference type="ChEBI" id="CHEBI:57692"/>
    </cofactor>
</comment>
<evidence type="ECO:0000256" key="1">
    <source>
        <dbReference type="ARBA" id="ARBA00001917"/>
    </source>
</evidence>
<evidence type="ECO:0000256" key="11">
    <source>
        <dbReference type="ARBA" id="ARBA00023002"/>
    </source>
</evidence>
<dbReference type="GO" id="GO:0003958">
    <property type="term" value="F:NADPH-hemoprotein reductase activity"/>
    <property type="evidence" value="ECO:0007669"/>
    <property type="project" value="UniProtKB-EC"/>
</dbReference>
<keyword evidence="11 16" id="KW-0560">Oxidoreductase</keyword>
<evidence type="ECO:0000256" key="16">
    <source>
        <dbReference type="PIRNR" id="PIRNR000208"/>
    </source>
</evidence>
<keyword evidence="10" id="KW-1133">Transmembrane helix</keyword>
<comment type="subcellular location">
    <subcellularLocation>
        <location evidence="16">Endoplasmic reticulum membrane</location>
    </subcellularLocation>
</comment>
<evidence type="ECO:0000259" key="18">
    <source>
        <dbReference type="PROSITE" id="PS51384"/>
    </source>
</evidence>
<evidence type="ECO:0000256" key="2">
    <source>
        <dbReference type="ARBA" id="ARBA00001974"/>
    </source>
</evidence>
<evidence type="ECO:0000256" key="8">
    <source>
        <dbReference type="ARBA" id="ARBA00022857"/>
    </source>
</evidence>
<dbReference type="EMBL" id="MCGN01000001">
    <property type="protein sequence ID" value="ORZ02548.1"/>
    <property type="molecule type" value="Genomic_DNA"/>
</dbReference>
<organism evidence="19 20">
    <name type="scientific">Syncephalastrum racemosum</name>
    <name type="common">Filamentous fungus</name>
    <dbReference type="NCBI Taxonomy" id="13706"/>
    <lineage>
        <taxon>Eukaryota</taxon>
        <taxon>Fungi</taxon>
        <taxon>Fungi incertae sedis</taxon>
        <taxon>Mucoromycota</taxon>
        <taxon>Mucoromycotina</taxon>
        <taxon>Mucoromycetes</taxon>
        <taxon>Mucorales</taxon>
        <taxon>Syncephalastraceae</taxon>
        <taxon>Syncephalastrum</taxon>
    </lineage>
</organism>
<dbReference type="InParanoid" id="A0A1X2HTX1"/>
<dbReference type="GO" id="GO:0005829">
    <property type="term" value="C:cytosol"/>
    <property type="evidence" value="ECO:0007669"/>
    <property type="project" value="TreeGrafter"/>
</dbReference>
<dbReference type="SUPFAM" id="SSF63380">
    <property type="entry name" value="Riboflavin synthase domain-like"/>
    <property type="match status" value="1"/>
</dbReference>
<dbReference type="FunFam" id="3.40.50.80:FF:000001">
    <property type="entry name" value="NADPH--cytochrome P450 reductase 1"/>
    <property type="match status" value="1"/>
</dbReference>
<keyword evidence="9" id="KW-0752">Steroid biosynthesis</keyword>
<comment type="caution">
    <text evidence="19">The sequence shown here is derived from an EMBL/GenBank/DDBJ whole genome shotgun (WGS) entry which is preliminary data.</text>
</comment>
<dbReference type="PANTHER" id="PTHR19384:SF17">
    <property type="entry name" value="NADPH--CYTOCHROME P450 REDUCTASE"/>
    <property type="match status" value="1"/>
</dbReference>
<evidence type="ECO:0000313" key="19">
    <source>
        <dbReference type="EMBL" id="ORZ02548.1"/>
    </source>
</evidence>